<dbReference type="Gene3D" id="3.40.50.1980">
    <property type="entry name" value="Nitrogenase molybdenum iron protein domain"/>
    <property type="match status" value="2"/>
</dbReference>
<dbReference type="InterPro" id="IPR054828">
    <property type="entry name" value="Vit_B12_bind_prot"/>
</dbReference>
<comment type="caution">
    <text evidence="7">The sequence shown here is derived from an EMBL/GenBank/DDBJ whole genome shotgun (WGS) entry which is preliminary data.</text>
</comment>
<protein>
    <recommendedName>
        <fullName evidence="5">Vitamin B12-binding protein</fullName>
    </recommendedName>
</protein>
<keyword evidence="4" id="KW-1015">Disulfide bond</keyword>
<dbReference type="NCBIfam" id="NF038402">
    <property type="entry name" value="TroA_like"/>
    <property type="match status" value="1"/>
</dbReference>
<dbReference type="PANTHER" id="PTHR30535:SF34">
    <property type="entry name" value="MOLYBDATE-BINDING PROTEIN MOLA"/>
    <property type="match status" value="1"/>
</dbReference>
<feature type="site" description="Important for BtuC binding" evidence="5">
    <location>
        <position position="73"/>
    </location>
</feature>
<gene>
    <name evidence="5 7" type="primary">btuF</name>
    <name evidence="7" type="ORF">ACFFUV_13130</name>
</gene>
<keyword evidence="3 5" id="KW-0574">Periplasm</keyword>
<feature type="site" description="Important for BtuC binding" evidence="5">
    <location>
        <position position="203"/>
    </location>
</feature>
<comment type="similarity">
    <text evidence="5">Belongs to the BtuF family.</text>
</comment>
<organism evidence="7 8">
    <name type="scientific">Vibrio olivae</name>
    <dbReference type="NCBI Taxonomy" id="1243002"/>
    <lineage>
        <taxon>Bacteria</taxon>
        <taxon>Pseudomonadati</taxon>
        <taxon>Pseudomonadota</taxon>
        <taxon>Gammaproteobacteria</taxon>
        <taxon>Vibrionales</taxon>
        <taxon>Vibrionaceae</taxon>
        <taxon>Vibrio</taxon>
    </lineage>
</organism>
<comment type="subunit">
    <text evidence="5">The complex is composed of two ATP-binding proteins (BtuD), two transmembrane proteins (BtuC) and a solute-binding protein (BtuF).</text>
</comment>
<name>A0ABV5HPL9_9VIBR</name>
<dbReference type="PANTHER" id="PTHR30535">
    <property type="entry name" value="VITAMIN B12-BINDING PROTEIN"/>
    <property type="match status" value="1"/>
</dbReference>
<keyword evidence="1 5" id="KW-0813">Transport</keyword>
<reference evidence="7 8" key="1">
    <citation type="submission" date="2024-09" db="EMBL/GenBank/DDBJ databases">
        <authorList>
            <person name="Sun Q."/>
            <person name="Mori K."/>
        </authorList>
    </citation>
    <scope>NUCLEOTIDE SEQUENCE [LARGE SCALE GENOMIC DNA]</scope>
    <source>
        <strain evidence="7 8">CECT 8064</strain>
    </source>
</reference>
<proteinExistence type="inferred from homology"/>
<evidence type="ECO:0000313" key="7">
    <source>
        <dbReference type="EMBL" id="MFB9135910.1"/>
    </source>
</evidence>
<comment type="function">
    <text evidence="5">Part of the ABC transporter complex BtuCDF involved in vitamin B12 import. Binds vitamin B12 and delivers it to the periplasmic surface of BtuC.</text>
</comment>
<evidence type="ECO:0000256" key="2">
    <source>
        <dbReference type="ARBA" id="ARBA00022729"/>
    </source>
</evidence>
<dbReference type="PROSITE" id="PS50983">
    <property type="entry name" value="FE_B12_PBP"/>
    <property type="match status" value="1"/>
</dbReference>
<dbReference type="NCBIfam" id="NF002894">
    <property type="entry name" value="PRK03379.1"/>
    <property type="match status" value="1"/>
</dbReference>
<dbReference type="EMBL" id="JBHMEP010000003">
    <property type="protein sequence ID" value="MFB9135910.1"/>
    <property type="molecule type" value="Genomic_DNA"/>
</dbReference>
<dbReference type="CDD" id="cd01144">
    <property type="entry name" value="BtuF"/>
    <property type="match status" value="1"/>
</dbReference>
<dbReference type="InterPro" id="IPR050902">
    <property type="entry name" value="ABC_Transporter_SBP"/>
</dbReference>
<feature type="domain" description="Fe/B12 periplasmic-binding" evidence="6">
    <location>
        <begin position="24"/>
        <end position="274"/>
    </location>
</feature>
<accession>A0ABV5HPL9</accession>
<evidence type="ECO:0000256" key="3">
    <source>
        <dbReference type="ARBA" id="ARBA00022764"/>
    </source>
</evidence>
<feature type="chain" id="PRO_5044917328" description="Vitamin B12-binding protein" evidence="5">
    <location>
        <begin position="19"/>
        <end position="274"/>
    </location>
</feature>
<comment type="subcellular location">
    <subcellularLocation>
        <location evidence="5">Periplasm</location>
    </subcellularLocation>
</comment>
<comment type="caution">
    <text evidence="5">Lacks conserved residue(s) required for the propagation of feature annotation.</text>
</comment>
<dbReference type="InterPro" id="IPR023544">
    <property type="entry name" value="ABC_transptr_vit_B12-bd"/>
</dbReference>
<dbReference type="SUPFAM" id="SSF53807">
    <property type="entry name" value="Helical backbone' metal receptor"/>
    <property type="match status" value="1"/>
</dbReference>
<evidence type="ECO:0000256" key="4">
    <source>
        <dbReference type="ARBA" id="ARBA00023157"/>
    </source>
</evidence>
<dbReference type="Proteomes" id="UP001589645">
    <property type="component" value="Unassembled WGS sequence"/>
</dbReference>
<evidence type="ECO:0000256" key="5">
    <source>
        <dbReference type="HAMAP-Rule" id="MF_01000"/>
    </source>
</evidence>
<keyword evidence="2 5" id="KW-0732">Signal</keyword>
<evidence type="ECO:0000256" key="1">
    <source>
        <dbReference type="ARBA" id="ARBA00022448"/>
    </source>
</evidence>
<feature type="signal peptide" evidence="5">
    <location>
        <begin position="1"/>
        <end position="18"/>
    </location>
</feature>
<evidence type="ECO:0000259" key="6">
    <source>
        <dbReference type="PROSITE" id="PS50983"/>
    </source>
</evidence>
<sequence precursor="true">MKHFVALTLWCFSSVLWAQQPIERIISLAPHATELAFAAGLGSKLVAVSDHSNYPEAAKQLEVISSYQGINIERIIALQPDLIIAWPAGNPIRELEKLKQFGLRIYYTKTDSLENIAENIEALSEYADDPTVGHQAAEKFRHDLAQLKAKYQTNDKVRYFYQLAEKPVITLAKGKWPSEVFSFCGGENIFEDSSAPYPKIGIEQVILRNPDVIFTSEHAIKNGTMWQSWQQQLQAVKNGYVWSLSSDWINRPTPRTLNAITEVCEHFKKVRQNR</sequence>
<evidence type="ECO:0000313" key="8">
    <source>
        <dbReference type="Proteomes" id="UP001589645"/>
    </source>
</evidence>
<dbReference type="HAMAP" id="MF_01000">
    <property type="entry name" value="BtuF"/>
    <property type="match status" value="1"/>
</dbReference>
<dbReference type="RefSeq" id="WP_390193508.1">
    <property type="nucleotide sequence ID" value="NZ_JBHMEP010000003.1"/>
</dbReference>
<keyword evidence="8" id="KW-1185">Reference proteome</keyword>
<dbReference type="InterPro" id="IPR002491">
    <property type="entry name" value="ABC_transptr_periplasmic_BD"/>
</dbReference>
<dbReference type="Pfam" id="PF01497">
    <property type="entry name" value="Peripla_BP_2"/>
    <property type="match status" value="1"/>
</dbReference>